<protein>
    <submittedName>
        <fullName evidence="1">Uncharacterized protein</fullName>
    </submittedName>
</protein>
<keyword evidence="2" id="KW-1185">Reference proteome</keyword>
<reference evidence="1 2" key="1">
    <citation type="journal article" date="2024" name="G3 (Bethesda)">
        <title>Genome assembly of Hibiscus sabdariffa L. provides insights into metabolisms of medicinal natural products.</title>
        <authorList>
            <person name="Kim T."/>
        </authorList>
    </citation>
    <scope>NUCLEOTIDE SEQUENCE [LARGE SCALE GENOMIC DNA]</scope>
    <source>
        <strain evidence="1">TK-2024</strain>
        <tissue evidence="1">Old leaves</tissue>
    </source>
</reference>
<dbReference type="Proteomes" id="UP001396334">
    <property type="component" value="Unassembled WGS sequence"/>
</dbReference>
<name>A0ABR2A9B9_9ROSI</name>
<accession>A0ABR2A9B9</accession>
<organism evidence="1 2">
    <name type="scientific">Hibiscus sabdariffa</name>
    <name type="common">roselle</name>
    <dbReference type="NCBI Taxonomy" id="183260"/>
    <lineage>
        <taxon>Eukaryota</taxon>
        <taxon>Viridiplantae</taxon>
        <taxon>Streptophyta</taxon>
        <taxon>Embryophyta</taxon>
        <taxon>Tracheophyta</taxon>
        <taxon>Spermatophyta</taxon>
        <taxon>Magnoliopsida</taxon>
        <taxon>eudicotyledons</taxon>
        <taxon>Gunneridae</taxon>
        <taxon>Pentapetalae</taxon>
        <taxon>rosids</taxon>
        <taxon>malvids</taxon>
        <taxon>Malvales</taxon>
        <taxon>Malvaceae</taxon>
        <taxon>Malvoideae</taxon>
        <taxon>Hibiscus</taxon>
    </lineage>
</organism>
<evidence type="ECO:0000313" key="1">
    <source>
        <dbReference type="EMBL" id="KAK8489665.1"/>
    </source>
</evidence>
<proteinExistence type="predicted"/>
<dbReference type="EMBL" id="JBBPBN010000306">
    <property type="protein sequence ID" value="KAK8489665.1"/>
    <property type="molecule type" value="Genomic_DNA"/>
</dbReference>
<comment type="caution">
    <text evidence="1">The sequence shown here is derived from an EMBL/GenBank/DDBJ whole genome shotgun (WGS) entry which is preliminary data.</text>
</comment>
<evidence type="ECO:0000313" key="2">
    <source>
        <dbReference type="Proteomes" id="UP001396334"/>
    </source>
</evidence>
<gene>
    <name evidence="1" type="ORF">V6N11_007374</name>
</gene>
<sequence>MPDPCGLVHVKWMDLWMASADSILHPVRQLVISAGTNSLNIVLIEKVALEAKNQTHALWIWCHNRYSFRVDVTSIVRQPDQCPSRT</sequence>